<dbReference type="SUPFAM" id="SSF48256">
    <property type="entry name" value="Citrate synthase"/>
    <property type="match status" value="1"/>
</dbReference>
<dbReference type="RefSeq" id="WP_054093198.1">
    <property type="nucleotide sequence ID" value="NZ_CP065721.1"/>
</dbReference>
<reference evidence="9 10" key="1">
    <citation type="submission" date="2018-01" db="EMBL/GenBank/DDBJ databases">
        <title>Denitrification phenotypes of diverse strains of Pseudomonas stutzeri.</title>
        <authorList>
            <person name="Milligan D.A."/>
            <person name="Bergaust L."/>
            <person name="Bakken L.R."/>
            <person name="Frostegard A."/>
        </authorList>
    </citation>
    <scope>NUCLEOTIDE SEQUENCE [LARGE SCALE GENOMIC DNA]</scope>
    <source>
        <strain evidence="9 10">DSM 50238</strain>
    </source>
</reference>
<dbReference type="GO" id="GO:0019679">
    <property type="term" value="P:propionate metabolic process, methylcitrate cycle"/>
    <property type="evidence" value="ECO:0007669"/>
    <property type="project" value="TreeGrafter"/>
</dbReference>
<protein>
    <recommendedName>
        <fullName evidence="8">Citrate synthase</fullName>
    </recommendedName>
</protein>
<comment type="caution">
    <text evidence="9">The sequence shown here is derived from an EMBL/GenBank/DDBJ whole genome shotgun (WGS) entry which is preliminary data.</text>
</comment>
<evidence type="ECO:0000256" key="6">
    <source>
        <dbReference type="ARBA" id="ARBA00049052"/>
    </source>
</evidence>
<evidence type="ECO:0000256" key="3">
    <source>
        <dbReference type="ARBA" id="ARBA00010566"/>
    </source>
</evidence>
<keyword evidence="4" id="KW-0816">Tricarboxylic acid cycle</keyword>
<sequence>MAEAKVLSGAGLRGQIAGQTSLSTVGKEGAGLTYRGYDVRDLADQVQFEEVAYLLLYGELPNKAQLQAYVTKLKGQRDLPQALKEVLERIPANAHPMDVMRTGCSMLGNLEPEESFEQQRDKADRLLAAFPAIMVYWYRFSHEGVRIDCTTDEDTLGGHFLALLHGKKPSELHVKVMNVSLILYAEHEFNASTFTARVCASTLSDIFSCVTGAIGSLRGPLHGGANEAAMDMIERWKSPEEARAGILGMLERKDKIMGFGHAIYSVSDPRNEVIKVWAKQLAEEVGDTVLYPVSVAVDETMWEQKKLFPNADFYHASAYHFMGIPTKLFTPIFVCSRVTGWTAHVFEQRANNRIIRPSAEYVGVEQRKVVPLAQR</sequence>
<dbReference type="GO" id="GO:0036440">
    <property type="term" value="F:citrate synthase activity"/>
    <property type="evidence" value="ECO:0007669"/>
    <property type="project" value="UniProtKB-EC"/>
</dbReference>
<dbReference type="PIRSF" id="PIRSF001369">
    <property type="entry name" value="Citrate_synth"/>
    <property type="match status" value="1"/>
</dbReference>
<evidence type="ECO:0000256" key="1">
    <source>
        <dbReference type="ARBA" id="ARBA00004751"/>
    </source>
</evidence>
<dbReference type="NCBIfam" id="NF009006">
    <property type="entry name" value="PRK12351.1"/>
    <property type="match status" value="1"/>
</dbReference>
<dbReference type="InterPro" id="IPR016142">
    <property type="entry name" value="Citrate_synth-like_lrg_a-sub"/>
</dbReference>
<dbReference type="GO" id="GO:0006099">
    <property type="term" value="P:tricarboxylic acid cycle"/>
    <property type="evidence" value="ECO:0007669"/>
    <property type="project" value="UniProtKB-UniPathway"/>
</dbReference>
<comment type="pathway">
    <text evidence="1">Carbohydrate metabolism; tricarboxylic acid cycle; isocitrate from oxaloacetate: step 1/2.</text>
</comment>
<comment type="catalytic activity">
    <reaction evidence="6">
        <text>propanoyl-CoA + oxaloacetate + H2O = (2S,3S)-2-methylcitrate + CoA + H(+)</text>
        <dbReference type="Rhea" id="RHEA:23780"/>
        <dbReference type="ChEBI" id="CHEBI:15377"/>
        <dbReference type="ChEBI" id="CHEBI:15378"/>
        <dbReference type="ChEBI" id="CHEBI:16452"/>
        <dbReference type="ChEBI" id="CHEBI:57287"/>
        <dbReference type="ChEBI" id="CHEBI:57392"/>
        <dbReference type="ChEBI" id="CHEBI:58853"/>
        <dbReference type="EC" id="2.3.3.5"/>
    </reaction>
</comment>
<dbReference type="GO" id="GO:0050440">
    <property type="term" value="F:2-methylcitrate synthase activity"/>
    <property type="evidence" value="ECO:0007669"/>
    <property type="project" value="UniProtKB-EC"/>
</dbReference>
<dbReference type="EMBL" id="POUK01000006">
    <property type="protein sequence ID" value="PNF75512.1"/>
    <property type="molecule type" value="Genomic_DNA"/>
</dbReference>
<keyword evidence="10" id="KW-1185">Reference proteome</keyword>
<dbReference type="InterPro" id="IPR011278">
    <property type="entry name" value="2-MeCitrate/Citrate_synth_II"/>
</dbReference>
<dbReference type="NCBIfam" id="TIGR01800">
    <property type="entry name" value="cit_synth_II"/>
    <property type="match status" value="1"/>
</dbReference>
<dbReference type="PANTHER" id="PTHR11739:SF25">
    <property type="entry name" value="CITRATE SYNTHASE-RELATED PROTEIN DDB_G0287281"/>
    <property type="match status" value="1"/>
</dbReference>
<keyword evidence="5 8" id="KW-0808">Transferase</keyword>
<comment type="similarity">
    <text evidence="3 8">Belongs to the citrate synthase family.</text>
</comment>
<proteinExistence type="inferred from homology"/>
<evidence type="ECO:0000313" key="10">
    <source>
        <dbReference type="Proteomes" id="UP000235881"/>
    </source>
</evidence>
<comment type="pathway">
    <text evidence="2">Organic acid metabolism; propanoate degradation.</text>
</comment>
<dbReference type="InterPro" id="IPR016143">
    <property type="entry name" value="Citrate_synth-like_sm_a-sub"/>
</dbReference>
<dbReference type="Proteomes" id="UP000235881">
    <property type="component" value="Unassembled WGS sequence"/>
</dbReference>
<dbReference type="InterPro" id="IPR024176">
    <property type="entry name" value="Citrate_synthase_bac-typ"/>
</dbReference>
<comment type="catalytic activity">
    <reaction evidence="7">
        <text>oxaloacetate + acetyl-CoA + H2O = citrate + CoA + H(+)</text>
        <dbReference type="Rhea" id="RHEA:16845"/>
        <dbReference type="ChEBI" id="CHEBI:15377"/>
        <dbReference type="ChEBI" id="CHEBI:15378"/>
        <dbReference type="ChEBI" id="CHEBI:16452"/>
        <dbReference type="ChEBI" id="CHEBI:16947"/>
        <dbReference type="ChEBI" id="CHEBI:57287"/>
        <dbReference type="ChEBI" id="CHEBI:57288"/>
        <dbReference type="EC" id="2.3.3.16"/>
    </reaction>
</comment>
<dbReference type="GO" id="GO:0005975">
    <property type="term" value="P:carbohydrate metabolic process"/>
    <property type="evidence" value="ECO:0007669"/>
    <property type="project" value="TreeGrafter"/>
</dbReference>
<evidence type="ECO:0000256" key="8">
    <source>
        <dbReference type="PIRNR" id="PIRNR001369"/>
    </source>
</evidence>
<dbReference type="InterPro" id="IPR036969">
    <property type="entry name" value="Citrate_synthase_sf"/>
</dbReference>
<evidence type="ECO:0000256" key="7">
    <source>
        <dbReference type="ARBA" id="ARBA00049288"/>
    </source>
</evidence>
<dbReference type="Pfam" id="PF00285">
    <property type="entry name" value="Citrate_synt"/>
    <property type="match status" value="1"/>
</dbReference>
<gene>
    <name evidence="9" type="ORF">CXK95_15855</name>
</gene>
<dbReference type="PRINTS" id="PR00143">
    <property type="entry name" value="CITRTSNTHASE"/>
</dbReference>
<evidence type="ECO:0000256" key="5">
    <source>
        <dbReference type="ARBA" id="ARBA00022679"/>
    </source>
</evidence>
<dbReference type="PANTHER" id="PTHR11739">
    <property type="entry name" value="CITRATE SYNTHASE"/>
    <property type="match status" value="1"/>
</dbReference>
<evidence type="ECO:0000256" key="4">
    <source>
        <dbReference type="ARBA" id="ARBA00022532"/>
    </source>
</evidence>
<dbReference type="CDD" id="cd06108">
    <property type="entry name" value="Ec2MCS_like"/>
    <property type="match status" value="1"/>
</dbReference>
<accession>A0A1S8EYR9</accession>
<name>A0A1S8EYR9_9GAMM</name>
<evidence type="ECO:0000313" key="9">
    <source>
        <dbReference type="EMBL" id="PNF75512.1"/>
    </source>
</evidence>
<organism evidence="9 10">
    <name type="scientific">Stutzerimonas degradans</name>
    <dbReference type="NCBI Taxonomy" id="2968968"/>
    <lineage>
        <taxon>Bacteria</taxon>
        <taxon>Pseudomonadati</taxon>
        <taxon>Pseudomonadota</taxon>
        <taxon>Gammaproteobacteria</taxon>
        <taxon>Pseudomonadales</taxon>
        <taxon>Pseudomonadaceae</taxon>
        <taxon>Stutzerimonas</taxon>
    </lineage>
</organism>
<dbReference type="FunFam" id="1.10.230.10:FF:000003">
    <property type="entry name" value="Citrate synthase"/>
    <property type="match status" value="1"/>
</dbReference>
<dbReference type="AlphaFoldDB" id="A0A1S8EYR9"/>
<dbReference type="Gene3D" id="1.10.580.10">
    <property type="entry name" value="Citrate Synthase, domain 1"/>
    <property type="match status" value="1"/>
</dbReference>
<evidence type="ECO:0000256" key="2">
    <source>
        <dbReference type="ARBA" id="ARBA00005026"/>
    </source>
</evidence>
<dbReference type="UniPathway" id="UPA00223">
    <property type="reaction ID" value="UER00717"/>
</dbReference>
<dbReference type="Gene3D" id="1.10.230.10">
    <property type="entry name" value="Cytochrome P450-Terp, domain 2"/>
    <property type="match status" value="1"/>
</dbReference>
<dbReference type="InterPro" id="IPR002020">
    <property type="entry name" value="Citrate_synthase"/>
</dbReference>
<dbReference type="GO" id="GO:0005737">
    <property type="term" value="C:cytoplasm"/>
    <property type="evidence" value="ECO:0007669"/>
    <property type="project" value="InterPro"/>
</dbReference>